<dbReference type="InterPro" id="IPR036412">
    <property type="entry name" value="HAD-like_sf"/>
</dbReference>
<accession>A0ABQ9YDB8</accession>
<feature type="region of interest" description="Disordered" evidence="2">
    <location>
        <begin position="343"/>
        <end position="395"/>
    </location>
</feature>
<comment type="caution">
    <text evidence="3">The sequence shown here is derived from an EMBL/GenBank/DDBJ whole genome shotgun (WGS) entry which is preliminary data.</text>
</comment>
<keyword evidence="1" id="KW-0460">Magnesium</keyword>
<dbReference type="PANTHER" id="PTHR24093:SF506">
    <property type="entry name" value="CATION-TRANSPORTING ATPASE PMA1"/>
    <property type="match status" value="1"/>
</dbReference>
<evidence type="ECO:0000313" key="4">
    <source>
        <dbReference type="Proteomes" id="UP001281761"/>
    </source>
</evidence>
<evidence type="ECO:0000256" key="1">
    <source>
        <dbReference type="ARBA" id="ARBA00022842"/>
    </source>
</evidence>
<dbReference type="EMBL" id="JARBJD010000014">
    <property type="protein sequence ID" value="KAK2961767.1"/>
    <property type="molecule type" value="Genomic_DNA"/>
</dbReference>
<name>A0ABQ9YDB8_9EUKA</name>
<proteinExistence type="predicted"/>
<feature type="compositionally biased region" description="Polar residues" evidence="2">
    <location>
        <begin position="346"/>
        <end position="358"/>
    </location>
</feature>
<dbReference type="Gene3D" id="3.40.50.1000">
    <property type="entry name" value="HAD superfamily/HAD-like"/>
    <property type="match status" value="1"/>
</dbReference>
<organism evidence="3 4">
    <name type="scientific">Blattamonas nauphoetae</name>
    <dbReference type="NCBI Taxonomy" id="2049346"/>
    <lineage>
        <taxon>Eukaryota</taxon>
        <taxon>Metamonada</taxon>
        <taxon>Preaxostyla</taxon>
        <taxon>Oxymonadida</taxon>
        <taxon>Blattamonas</taxon>
    </lineage>
</organism>
<gene>
    <name evidence="3" type="ORF">BLNAU_3204</name>
</gene>
<sequence length="472" mass="52486">MAQSSTHIGAMNDVPTERKARTRRIRRQCQQRQSRNSDKLLFVMGAPERVFNLCHYEAVIVDENGEPFDTADPKNRNKKQFWKEETERLAAVGLCTLDLAQRTLKRERFQPRIVKAEESEEKEETKPSKLSKGTTDEEEEESEKDNVHEQAEFVEENTPHNLLLARSKSPSSHMYSSTKLQQLEREHGTPKKKKGAKKDTSTEMTELPEKDRVYPAPKLDFDEVEEGGFTLLGVLGIFDPPRPEAHRAIKKCKRARIRVVMITGDHAKTAAAIGALLSLNPHKVTTSQELAELNDEELSVSVDSTHIYARDSCGRRPKGVHVHQASHPLHSRHKHLTNAVPLATPKRTSSHPTSSSARCTGGDQRNRCCPQPQPRLSEGVLHPPPRLQGHGLAADHGVTDPHRIAGCARLCPVVPICFHDGESELRNVVSSNLSFAAPASTESHPAVTSKIFSPPDAVPTPTSTVKKEKGEK</sequence>
<dbReference type="InterPro" id="IPR023214">
    <property type="entry name" value="HAD_sf"/>
</dbReference>
<dbReference type="Pfam" id="PF00702">
    <property type="entry name" value="Hydrolase"/>
    <property type="match status" value="1"/>
</dbReference>
<protein>
    <submittedName>
        <fullName evidence="3">Ion-transporting P-type ATPase</fullName>
    </submittedName>
</protein>
<feature type="region of interest" description="Disordered" evidence="2">
    <location>
        <begin position="439"/>
        <end position="472"/>
    </location>
</feature>
<evidence type="ECO:0000313" key="3">
    <source>
        <dbReference type="EMBL" id="KAK2961767.1"/>
    </source>
</evidence>
<feature type="region of interest" description="Disordered" evidence="2">
    <location>
        <begin position="1"/>
        <end position="20"/>
    </location>
</feature>
<evidence type="ECO:0000256" key="2">
    <source>
        <dbReference type="SAM" id="MobiDB-lite"/>
    </source>
</evidence>
<dbReference type="Proteomes" id="UP001281761">
    <property type="component" value="Unassembled WGS sequence"/>
</dbReference>
<feature type="compositionally biased region" description="Basic and acidic residues" evidence="2">
    <location>
        <begin position="197"/>
        <end position="210"/>
    </location>
</feature>
<dbReference type="PANTHER" id="PTHR24093">
    <property type="entry name" value="CATION TRANSPORTING ATPASE"/>
    <property type="match status" value="1"/>
</dbReference>
<keyword evidence="4" id="KW-1185">Reference proteome</keyword>
<dbReference type="InterPro" id="IPR023299">
    <property type="entry name" value="ATPase_P-typ_cyto_dom_N"/>
</dbReference>
<dbReference type="SUPFAM" id="SSF56784">
    <property type="entry name" value="HAD-like"/>
    <property type="match status" value="1"/>
</dbReference>
<dbReference type="PRINTS" id="PR00119">
    <property type="entry name" value="CATATPASE"/>
</dbReference>
<dbReference type="SUPFAM" id="SSF81660">
    <property type="entry name" value="Metal cation-transporting ATPase, ATP-binding domain N"/>
    <property type="match status" value="1"/>
</dbReference>
<feature type="compositionally biased region" description="Basic and acidic residues" evidence="2">
    <location>
        <begin position="115"/>
        <end position="127"/>
    </location>
</feature>
<feature type="region of interest" description="Disordered" evidence="2">
    <location>
        <begin position="115"/>
        <end position="210"/>
    </location>
</feature>
<reference evidence="3 4" key="1">
    <citation type="journal article" date="2022" name="bioRxiv">
        <title>Genomics of Preaxostyla Flagellates Illuminates Evolutionary Transitions and the Path Towards Mitochondrial Loss.</title>
        <authorList>
            <person name="Novak L.V.F."/>
            <person name="Treitli S.C."/>
            <person name="Pyrih J."/>
            <person name="Halakuc P."/>
            <person name="Pipaliya S.V."/>
            <person name="Vacek V."/>
            <person name="Brzon O."/>
            <person name="Soukal P."/>
            <person name="Eme L."/>
            <person name="Dacks J.B."/>
            <person name="Karnkowska A."/>
            <person name="Elias M."/>
            <person name="Hampl V."/>
        </authorList>
    </citation>
    <scope>NUCLEOTIDE SEQUENCE [LARGE SCALE GENOMIC DNA]</scope>
    <source>
        <strain evidence="3">NAU3</strain>
        <tissue evidence="3">Gut</tissue>
    </source>
</reference>
<dbReference type="Gene3D" id="3.40.1110.10">
    <property type="entry name" value="Calcium-transporting ATPase, cytoplasmic domain N"/>
    <property type="match status" value="2"/>
</dbReference>
<feature type="compositionally biased region" description="Polar residues" evidence="2">
    <location>
        <begin position="168"/>
        <end position="181"/>
    </location>
</feature>